<dbReference type="InterPro" id="IPR041895">
    <property type="entry name" value="ArdA_dom1"/>
</dbReference>
<dbReference type="Pfam" id="PF07275">
    <property type="entry name" value="ArdA"/>
    <property type="match status" value="1"/>
</dbReference>
<dbReference type="Proteomes" id="UP000184782">
    <property type="component" value="Unassembled WGS sequence"/>
</dbReference>
<proteinExistence type="predicted"/>
<organism evidence="1 2">
    <name type="scientific">Chryseobacterium scophthalmum</name>
    <dbReference type="NCBI Taxonomy" id="59733"/>
    <lineage>
        <taxon>Bacteria</taxon>
        <taxon>Pseudomonadati</taxon>
        <taxon>Bacteroidota</taxon>
        <taxon>Flavobacteriia</taxon>
        <taxon>Flavobacteriales</taxon>
        <taxon>Weeksellaceae</taxon>
        <taxon>Chryseobacterium group</taxon>
        <taxon>Chryseobacterium</taxon>
    </lineage>
</organism>
<evidence type="ECO:0000313" key="2">
    <source>
        <dbReference type="Proteomes" id="UP000184782"/>
    </source>
</evidence>
<dbReference type="InterPro" id="IPR009899">
    <property type="entry name" value="ArdA"/>
</dbReference>
<dbReference type="EMBL" id="FSRQ01000005">
    <property type="protein sequence ID" value="SIO36361.1"/>
    <property type="molecule type" value="Genomic_DNA"/>
</dbReference>
<protein>
    <submittedName>
        <fullName evidence="1">Antirestriction protein (ArdA)</fullName>
    </submittedName>
</protein>
<dbReference type="Gene3D" id="3.10.20.480">
    <property type="entry name" value="Antirestriction protein ArdA, domain 1"/>
    <property type="match status" value="1"/>
</dbReference>
<keyword evidence="2" id="KW-1185">Reference proteome</keyword>
<name>A0A1N6IWK7_9FLAO</name>
<sequence length="199" mass="23143">MPRSAGTQLGESINFKSRLKLINMTNLRNCLDTASIYVGTYAKYNNSSLYGKWLNLGDYSDYEDLLETMRELHKDESDPEFMLSDYENCELFEKLGLISECHLSPGIYEIAEQINNSGHDLEVFEACVDCLGKMDFQSIYEYVNNFYCGEFANDIEFVEYFYENDIPFNLPNFVVIDWSATARNIMDDYFESNGHYFKS</sequence>
<evidence type="ECO:0000313" key="1">
    <source>
        <dbReference type="EMBL" id="SIO36361.1"/>
    </source>
</evidence>
<accession>A0A1N6IWK7</accession>
<dbReference type="STRING" id="59733.SAMN05421769_3846"/>
<dbReference type="AlphaFoldDB" id="A0A1N6IWK7"/>
<reference evidence="2" key="1">
    <citation type="submission" date="2016-12" db="EMBL/GenBank/DDBJ databases">
        <authorList>
            <person name="Varghese N."/>
            <person name="Submissions S."/>
        </authorList>
    </citation>
    <scope>NUCLEOTIDE SEQUENCE [LARGE SCALE GENOMIC DNA]</scope>
    <source>
        <strain evidence="2">DSM 16779</strain>
    </source>
</reference>
<gene>
    <name evidence="1" type="ORF">SAMN05421769_3846</name>
</gene>